<keyword evidence="1" id="KW-0808">Transferase</keyword>
<dbReference type="GO" id="GO:0016301">
    <property type="term" value="F:kinase activity"/>
    <property type="evidence" value="ECO:0007669"/>
    <property type="project" value="UniProtKB-KW"/>
</dbReference>
<dbReference type="InterPro" id="IPR053084">
    <property type="entry name" value="AKAP"/>
</dbReference>
<evidence type="ECO:0000313" key="2">
    <source>
        <dbReference type="Proteomes" id="UP000053825"/>
    </source>
</evidence>
<dbReference type="PANTHER" id="PTHR35075">
    <property type="entry name" value="A-KINASE ANCHOR PROTEIN 14"/>
    <property type="match status" value="1"/>
</dbReference>
<dbReference type="PANTHER" id="PTHR35075:SF1">
    <property type="entry name" value="A-KINASE ANCHOR PROTEIN 14"/>
    <property type="match status" value="1"/>
</dbReference>
<keyword evidence="2" id="KW-1185">Reference proteome</keyword>
<proteinExistence type="predicted"/>
<organism evidence="1 2">
    <name type="scientific">Habropoda laboriosa</name>
    <dbReference type="NCBI Taxonomy" id="597456"/>
    <lineage>
        <taxon>Eukaryota</taxon>
        <taxon>Metazoa</taxon>
        <taxon>Ecdysozoa</taxon>
        <taxon>Arthropoda</taxon>
        <taxon>Hexapoda</taxon>
        <taxon>Insecta</taxon>
        <taxon>Pterygota</taxon>
        <taxon>Neoptera</taxon>
        <taxon>Endopterygota</taxon>
        <taxon>Hymenoptera</taxon>
        <taxon>Apocrita</taxon>
        <taxon>Aculeata</taxon>
        <taxon>Apoidea</taxon>
        <taxon>Anthophila</taxon>
        <taxon>Apidae</taxon>
        <taxon>Habropoda</taxon>
    </lineage>
</organism>
<accession>A0A0L7QZB5</accession>
<dbReference type="GO" id="GO:0005952">
    <property type="term" value="C:cAMP-dependent protein kinase complex"/>
    <property type="evidence" value="ECO:0007669"/>
    <property type="project" value="TreeGrafter"/>
</dbReference>
<sequence>MIVQQRRSAYNIQPKNLAYCHHPYQYYRTVTDFIKRFVDQTLLKAFKIIENMGELTFDERSGVTTRKLGYFGNDWPTCGSFNTRNGLESVINEMESWNALSALKDWMFHVTFIGLRYKHTVEVCTYQVLWSVPTPAYPEPQVTVSVYFHIAQTRVYPPQFPVDVTYVFEGHHVSHSLNMIFRPKWLYDILDMKTMMFKTFNF</sequence>
<dbReference type="Pfam" id="PF14469">
    <property type="entry name" value="AKAP28"/>
    <property type="match status" value="1"/>
</dbReference>
<dbReference type="OrthoDB" id="2148342at2759"/>
<dbReference type="GO" id="GO:0034237">
    <property type="term" value="F:protein kinase A regulatory subunit binding"/>
    <property type="evidence" value="ECO:0007669"/>
    <property type="project" value="TreeGrafter"/>
</dbReference>
<keyword evidence="1" id="KW-0418">Kinase</keyword>
<protein>
    <submittedName>
        <fullName evidence="1">A-kinase anchor protein 14</fullName>
    </submittedName>
</protein>
<dbReference type="EMBL" id="KQ414683">
    <property type="protein sequence ID" value="KOC63882.1"/>
    <property type="molecule type" value="Genomic_DNA"/>
</dbReference>
<evidence type="ECO:0000313" key="1">
    <source>
        <dbReference type="EMBL" id="KOC63882.1"/>
    </source>
</evidence>
<dbReference type="AlphaFoldDB" id="A0A0L7QZB5"/>
<reference evidence="1 2" key="1">
    <citation type="submission" date="2015-07" db="EMBL/GenBank/DDBJ databases">
        <title>The genome of Habropoda laboriosa.</title>
        <authorList>
            <person name="Pan H."/>
            <person name="Kapheim K."/>
        </authorList>
    </citation>
    <scope>NUCLEOTIDE SEQUENCE [LARGE SCALE GENOMIC DNA]</scope>
    <source>
        <strain evidence="1">0110345459</strain>
    </source>
</reference>
<name>A0A0L7QZB5_9HYME</name>
<gene>
    <name evidence="1" type="ORF">WH47_02203</name>
</gene>
<dbReference type="STRING" id="597456.A0A0L7QZB5"/>
<dbReference type="InterPro" id="IPR025663">
    <property type="entry name" value="AKAP_28"/>
</dbReference>
<dbReference type="Proteomes" id="UP000053825">
    <property type="component" value="Unassembled WGS sequence"/>
</dbReference>